<dbReference type="Gene3D" id="3.40.33.10">
    <property type="entry name" value="CAP"/>
    <property type="match status" value="2"/>
</dbReference>
<dbReference type="Pfam" id="PF00188">
    <property type="entry name" value="CAP"/>
    <property type="match status" value="2"/>
</dbReference>
<proteinExistence type="predicted"/>
<feature type="compositionally biased region" description="Pro residues" evidence="1">
    <location>
        <begin position="147"/>
        <end position="161"/>
    </location>
</feature>
<feature type="domain" description="SCP" evidence="2">
    <location>
        <begin position="14"/>
        <end position="124"/>
    </location>
</feature>
<accession>A0ABX1P221</accession>
<dbReference type="RefSeq" id="WP_169153659.1">
    <property type="nucleotide sequence ID" value="NZ_CAWPJE010000315.1"/>
</dbReference>
<dbReference type="Proteomes" id="UP000718564">
    <property type="component" value="Unassembled WGS sequence"/>
</dbReference>
<dbReference type="InterPro" id="IPR014044">
    <property type="entry name" value="CAP_dom"/>
</dbReference>
<sequence>MESKDTTFEQQVFELTNQERTKAGLQPLQTNAELNYTADKYAQTMSENRFFSHTGQDGSQPWDRAKAVGYEAQTMGENIAAGQKTPGEVVQAWMNSPGHRANILRSQYKDLGVGFEKNYWVQNFGSGDTNPASYIPGSESNTQIPSNPTPPSEPVSTPTPPGATSNPTTPSEPVSTPTLPSEPVSTPTPPESTSNQGGSPNSNQTIPKPPISSDSFEPTAYEQYMLELINRARANPQAEEQRQNIPLTQGLSPQSISYEAKQPLAWNTTLSKAAQDHNKWQEQTGTISHYGDGGSPWERAYKAGYDMTAPQSSQANENLAMGGGSTPKSATQYAEERHNSLYGSGGHRANFFNSDWKEAGIDFLGQQASDGQNLTKSSVVEFFGKPASDNTFLTGVAYNDLVKDDDFYTPGEGLGGIKVEAVRQSDNKLFTTQTSSSGGYQMALEPGDYKVTFSEGKLNEAITNTAKIDSKNVKLDLVSDKLVNGIYHSSDSLTGGDPSDILTGQQSDGMGYDRLEADPGYPTFVASQGENVDLIKNLVTNVGNTEPLPGLGMDKCLPIENGMFNHTKSLIAAPGNTIPTPSLV</sequence>
<feature type="compositionally biased region" description="Polar residues" evidence="1">
    <location>
        <begin position="131"/>
        <end position="144"/>
    </location>
</feature>
<feature type="compositionally biased region" description="Polar residues" evidence="1">
    <location>
        <begin position="196"/>
        <end position="216"/>
    </location>
</feature>
<comment type="caution">
    <text evidence="3">The sequence shown here is derived from an EMBL/GenBank/DDBJ whole genome shotgun (WGS) entry which is preliminary data.</text>
</comment>
<dbReference type="EMBL" id="QMEB01000010">
    <property type="protein sequence ID" value="NMG18369.1"/>
    <property type="molecule type" value="Genomic_DNA"/>
</dbReference>
<evidence type="ECO:0000313" key="3">
    <source>
        <dbReference type="EMBL" id="NMG18369.1"/>
    </source>
</evidence>
<dbReference type="CDD" id="cd05379">
    <property type="entry name" value="CAP_bacterial"/>
    <property type="match status" value="2"/>
</dbReference>
<dbReference type="InterPro" id="IPR035940">
    <property type="entry name" value="CAP_sf"/>
</dbReference>
<feature type="domain" description="SCP" evidence="2">
    <location>
        <begin position="226"/>
        <end position="364"/>
    </location>
</feature>
<dbReference type="SUPFAM" id="SSF55797">
    <property type="entry name" value="PR-1-like"/>
    <property type="match status" value="2"/>
</dbReference>
<evidence type="ECO:0000256" key="1">
    <source>
        <dbReference type="SAM" id="MobiDB-lite"/>
    </source>
</evidence>
<protein>
    <recommendedName>
        <fullName evidence="2">SCP domain-containing protein</fullName>
    </recommendedName>
</protein>
<dbReference type="PANTHER" id="PTHR31157">
    <property type="entry name" value="SCP DOMAIN-CONTAINING PROTEIN"/>
    <property type="match status" value="1"/>
</dbReference>
<feature type="region of interest" description="Disordered" evidence="1">
    <location>
        <begin position="131"/>
        <end position="216"/>
    </location>
</feature>
<keyword evidence="4" id="KW-1185">Reference proteome</keyword>
<reference evidence="3 4" key="1">
    <citation type="submission" date="2018-06" db="EMBL/GenBank/DDBJ databases">
        <title>Comparative genomics of Brasilonema spp. strains.</title>
        <authorList>
            <person name="Alvarenga D.O."/>
            <person name="Fiore M.F."/>
            <person name="Varani A.M."/>
        </authorList>
    </citation>
    <scope>NUCLEOTIDE SEQUENCE [LARGE SCALE GENOMIC DNA]</scope>
    <source>
        <strain evidence="3 4">SPC951</strain>
    </source>
</reference>
<dbReference type="InterPro" id="IPR013783">
    <property type="entry name" value="Ig-like_fold"/>
</dbReference>
<gene>
    <name evidence="3" type="ORF">DP116_02455</name>
</gene>
<evidence type="ECO:0000259" key="2">
    <source>
        <dbReference type="Pfam" id="PF00188"/>
    </source>
</evidence>
<organism evidence="3 4">
    <name type="scientific">Brasilonema bromeliae SPC951</name>
    <dbReference type="NCBI Taxonomy" id="385972"/>
    <lineage>
        <taxon>Bacteria</taxon>
        <taxon>Bacillati</taxon>
        <taxon>Cyanobacteriota</taxon>
        <taxon>Cyanophyceae</taxon>
        <taxon>Nostocales</taxon>
        <taxon>Scytonemataceae</taxon>
        <taxon>Brasilonema</taxon>
        <taxon>Bromeliae group (in: Brasilonema)</taxon>
    </lineage>
</organism>
<name>A0ABX1P221_9CYAN</name>
<dbReference type="Gene3D" id="2.60.40.10">
    <property type="entry name" value="Immunoglobulins"/>
    <property type="match status" value="1"/>
</dbReference>
<feature type="compositionally biased region" description="Low complexity" evidence="1">
    <location>
        <begin position="164"/>
        <end position="195"/>
    </location>
</feature>
<evidence type="ECO:0000313" key="4">
    <source>
        <dbReference type="Proteomes" id="UP000718564"/>
    </source>
</evidence>
<dbReference type="PANTHER" id="PTHR31157:SF1">
    <property type="entry name" value="SCP DOMAIN-CONTAINING PROTEIN"/>
    <property type="match status" value="1"/>
</dbReference>